<dbReference type="OrthoDB" id="4773254at2"/>
<protein>
    <recommendedName>
        <fullName evidence="3">SRPBCC family protein</fullName>
    </recommendedName>
</protein>
<gene>
    <name evidence="1" type="ORF">DKT75_07455</name>
</gene>
<proteinExistence type="predicted"/>
<evidence type="ECO:0008006" key="3">
    <source>
        <dbReference type="Google" id="ProtNLM"/>
    </source>
</evidence>
<dbReference type="RefSeq" id="WP_109822795.1">
    <property type="nucleotide sequence ID" value="NZ_QGKL01000021.1"/>
</dbReference>
<evidence type="ECO:0000313" key="1">
    <source>
        <dbReference type="EMBL" id="PWQ97367.1"/>
    </source>
</evidence>
<accession>A0A317CG54</accession>
<reference evidence="1 2" key="1">
    <citation type="submission" date="2018-05" db="EMBL/GenBank/DDBJ databases">
        <title>Leucothrix arctica sp. nov., isolated from Arctic seawater.</title>
        <authorList>
            <person name="Choi A."/>
            <person name="Baek K."/>
        </authorList>
    </citation>
    <scope>NUCLEOTIDE SEQUENCE [LARGE SCALE GENOMIC DNA]</scope>
    <source>
        <strain evidence="1 2">IMCC9719</strain>
    </source>
</reference>
<evidence type="ECO:0000313" key="2">
    <source>
        <dbReference type="Proteomes" id="UP000245506"/>
    </source>
</evidence>
<dbReference type="AlphaFoldDB" id="A0A317CG54"/>
<dbReference type="InterPro" id="IPR023393">
    <property type="entry name" value="START-like_dom_sf"/>
</dbReference>
<name>A0A317CG54_9GAMM</name>
<keyword evidence="2" id="KW-1185">Reference proteome</keyword>
<dbReference type="Proteomes" id="UP000245506">
    <property type="component" value="Unassembled WGS sequence"/>
</dbReference>
<dbReference type="Pfam" id="PF10604">
    <property type="entry name" value="Polyketide_cyc2"/>
    <property type="match status" value="1"/>
</dbReference>
<comment type="caution">
    <text evidence="1">The sequence shown here is derived from an EMBL/GenBank/DDBJ whole genome shotgun (WGS) entry which is preliminary data.</text>
</comment>
<organism evidence="1 2">
    <name type="scientific">Leucothrix arctica</name>
    <dbReference type="NCBI Taxonomy" id="1481894"/>
    <lineage>
        <taxon>Bacteria</taxon>
        <taxon>Pseudomonadati</taxon>
        <taxon>Pseudomonadota</taxon>
        <taxon>Gammaproteobacteria</taxon>
        <taxon>Thiotrichales</taxon>
        <taxon>Thiotrichaceae</taxon>
        <taxon>Leucothrix</taxon>
    </lineage>
</organism>
<dbReference type="EMBL" id="QGKL01000021">
    <property type="protein sequence ID" value="PWQ97367.1"/>
    <property type="molecule type" value="Genomic_DNA"/>
</dbReference>
<dbReference type="Gene3D" id="3.30.530.20">
    <property type="match status" value="1"/>
</dbReference>
<dbReference type="SUPFAM" id="SSF55961">
    <property type="entry name" value="Bet v1-like"/>
    <property type="match status" value="1"/>
</dbReference>
<sequence>MNINVDIEIDRSLEVVWKDICDIEHSAQMISAITAFKLLEAPDDEGSLVGLKWTETRKVFGKEAEETLWITDYQPLSYYKTRAQNHGAIYISTMSVKELGENTLLTMSFESEANSLMVKVVSAVMGIFVKRAMVKMLDKDLHDIKQFVESNAEEVRRN</sequence>
<dbReference type="InterPro" id="IPR019587">
    <property type="entry name" value="Polyketide_cyclase/dehydratase"/>
</dbReference>